<dbReference type="PROSITE" id="PS00678">
    <property type="entry name" value="WD_REPEATS_1"/>
    <property type="match status" value="1"/>
</dbReference>
<dbReference type="Gene3D" id="2.130.10.10">
    <property type="entry name" value="YVTN repeat-like/Quinoprotein amine dehydrogenase"/>
    <property type="match status" value="1"/>
</dbReference>
<dbReference type="PROSITE" id="PS50082">
    <property type="entry name" value="WD_REPEATS_2"/>
    <property type="match status" value="4"/>
</dbReference>
<dbReference type="PANTHER" id="PTHR46202">
    <property type="entry name" value="DNA EXCISION REPAIR PROTEIN ERCC-8"/>
    <property type="match status" value="1"/>
</dbReference>
<protein>
    <recommendedName>
        <fullName evidence="7">DNA excision repair protein ERCC-8</fullName>
    </recommendedName>
</protein>
<dbReference type="GO" id="GO:0043161">
    <property type="term" value="P:proteasome-mediated ubiquitin-dependent protein catabolic process"/>
    <property type="evidence" value="ECO:0007669"/>
    <property type="project" value="TreeGrafter"/>
</dbReference>
<keyword evidence="2" id="KW-0677">Repeat</keyword>
<dbReference type="GO" id="GO:0000209">
    <property type="term" value="P:protein polyubiquitination"/>
    <property type="evidence" value="ECO:0007669"/>
    <property type="project" value="TreeGrafter"/>
</dbReference>
<dbReference type="InterPro" id="IPR001680">
    <property type="entry name" value="WD40_rpt"/>
</dbReference>
<evidence type="ECO:0000256" key="5">
    <source>
        <dbReference type="PROSITE-ProRule" id="PRU00221"/>
    </source>
</evidence>
<accession>A0A7R8Z5V1</accession>
<gene>
    <name evidence="6" type="ORF">TDIB3V08_LOCUS3572</name>
</gene>
<dbReference type="PROSITE" id="PS50294">
    <property type="entry name" value="WD_REPEATS_REGION"/>
    <property type="match status" value="3"/>
</dbReference>
<evidence type="ECO:0000256" key="4">
    <source>
        <dbReference type="ARBA" id="ARBA00023204"/>
    </source>
</evidence>
<dbReference type="GO" id="GO:0000109">
    <property type="term" value="C:nucleotide-excision repair complex"/>
    <property type="evidence" value="ECO:0007669"/>
    <property type="project" value="TreeGrafter"/>
</dbReference>
<keyword evidence="1 5" id="KW-0853">WD repeat</keyword>
<dbReference type="Pfam" id="PF00400">
    <property type="entry name" value="WD40"/>
    <property type="match status" value="4"/>
</dbReference>
<dbReference type="PRINTS" id="PR00320">
    <property type="entry name" value="GPROTEINBRPT"/>
</dbReference>
<dbReference type="InterPro" id="IPR015943">
    <property type="entry name" value="WD40/YVTN_repeat-like_dom_sf"/>
</dbReference>
<feature type="repeat" description="WD" evidence="5">
    <location>
        <begin position="182"/>
        <end position="224"/>
    </location>
</feature>
<feature type="repeat" description="WD" evidence="5">
    <location>
        <begin position="329"/>
        <end position="360"/>
    </location>
</feature>
<proteinExistence type="predicted"/>
<organism evidence="6">
    <name type="scientific">Timema douglasi</name>
    <name type="common">Walking stick</name>
    <dbReference type="NCBI Taxonomy" id="61478"/>
    <lineage>
        <taxon>Eukaryota</taxon>
        <taxon>Metazoa</taxon>
        <taxon>Ecdysozoa</taxon>
        <taxon>Arthropoda</taxon>
        <taxon>Hexapoda</taxon>
        <taxon>Insecta</taxon>
        <taxon>Pterygota</taxon>
        <taxon>Neoptera</taxon>
        <taxon>Polyneoptera</taxon>
        <taxon>Phasmatodea</taxon>
        <taxon>Timematodea</taxon>
        <taxon>Timematoidea</taxon>
        <taxon>Timematidae</taxon>
        <taxon>Timema</taxon>
    </lineage>
</organism>
<keyword evidence="4" id="KW-0234">DNA repair</keyword>
<dbReference type="GO" id="GO:0006283">
    <property type="term" value="P:transcription-coupled nucleotide-excision repair"/>
    <property type="evidence" value="ECO:0007669"/>
    <property type="project" value="InterPro"/>
</dbReference>
<reference evidence="6" key="1">
    <citation type="submission" date="2020-11" db="EMBL/GenBank/DDBJ databases">
        <authorList>
            <person name="Tran Van P."/>
        </authorList>
    </citation>
    <scope>NUCLEOTIDE SEQUENCE</scope>
</reference>
<dbReference type="InterPro" id="IPR036322">
    <property type="entry name" value="WD40_repeat_dom_sf"/>
</dbReference>
<evidence type="ECO:0000256" key="2">
    <source>
        <dbReference type="ARBA" id="ARBA00022737"/>
    </source>
</evidence>
<evidence type="ECO:0008006" key="7">
    <source>
        <dbReference type="Google" id="ProtNLM"/>
    </source>
</evidence>
<dbReference type="GO" id="GO:0031464">
    <property type="term" value="C:Cul4A-RING E3 ubiquitin ligase complex"/>
    <property type="evidence" value="ECO:0007669"/>
    <property type="project" value="TreeGrafter"/>
</dbReference>
<evidence type="ECO:0000256" key="3">
    <source>
        <dbReference type="ARBA" id="ARBA00022763"/>
    </source>
</evidence>
<dbReference type="AlphaFoldDB" id="A0A7R8Z5V1"/>
<sequence>MIRYLENLRAGILEPQALITAETTKRSYSLKLSKLRDVENAQSAGVNSLDVDLVEGKYLLSGAIDGSIYIHNLHNFTGSPNFTARVVSKTDRTNPCAHKYSVECVQWYPFDTGMFVSSGMDKHLRVWDTNCMIPAEIYNFEGSIFQHHMSSASASNLPIVVASSVNQVILIDVRTGSSVHELRGHTSSVLTCKWSPKEEFFLATGSCDSKVLLWDVRSSKSCLKSLDQHNSTGWSSTNTGLAHDGYVNGLCFTSDGLYLLTFGTDKRLRLWTTFDGRNEMINFGKIKNDSKKCIQFDVTINASPKIVYVPSEGSIFLYNVESGEKINTLLGHYNSVNCCVYHPFYHELYSGGNDRNVLIWTADHCQSAAYDECVRSHSIQSKQPPMRRTLNARRNITADTWSSDEEG</sequence>
<dbReference type="InterPro" id="IPR019775">
    <property type="entry name" value="WD40_repeat_CS"/>
</dbReference>
<name>A0A7R8Z5V1_TIMDO</name>
<evidence type="ECO:0000313" key="6">
    <source>
        <dbReference type="EMBL" id="CAD7197261.1"/>
    </source>
</evidence>
<evidence type="ECO:0000256" key="1">
    <source>
        <dbReference type="ARBA" id="ARBA00022574"/>
    </source>
</evidence>
<dbReference type="SMART" id="SM00320">
    <property type="entry name" value="WD40"/>
    <property type="match status" value="5"/>
</dbReference>
<feature type="repeat" description="WD" evidence="5">
    <location>
        <begin position="240"/>
        <end position="271"/>
    </location>
</feature>
<keyword evidence="3" id="KW-0227">DNA damage</keyword>
<dbReference type="InterPro" id="IPR020472">
    <property type="entry name" value="WD40_PAC1"/>
</dbReference>
<dbReference type="SUPFAM" id="SSF50978">
    <property type="entry name" value="WD40 repeat-like"/>
    <property type="match status" value="1"/>
</dbReference>
<dbReference type="EMBL" id="OA565559">
    <property type="protein sequence ID" value="CAD7197261.1"/>
    <property type="molecule type" value="Genomic_DNA"/>
</dbReference>
<dbReference type="InterPro" id="IPR042238">
    <property type="entry name" value="Rad28/ERCC8/Ckn1/ATCSA-1"/>
</dbReference>
<dbReference type="PANTHER" id="PTHR46202:SF1">
    <property type="entry name" value="DNA EXCISION REPAIR PROTEIN ERCC-8"/>
    <property type="match status" value="1"/>
</dbReference>
<feature type="repeat" description="WD" evidence="5">
    <location>
        <begin position="95"/>
        <end position="128"/>
    </location>
</feature>